<evidence type="ECO:0000256" key="3">
    <source>
        <dbReference type="ARBA" id="ARBA00022827"/>
    </source>
</evidence>
<evidence type="ECO:0000313" key="4">
    <source>
        <dbReference type="EMBL" id="VAW27787.1"/>
    </source>
</evidence>
<dbReference type="Gene3D" id="3.50.50.60">
    <property type="entry name" value="FAD/NAD(P)-binding domain"/>
    <property type="match status" value="1"/>
</dbReference>
<proteinExistence type="predicted"/>
<dbReference type="EC" id="1.7.1.4" evidence="4"/>
<dbReference type="AlphaFoldDB" id="A0A3B0URE8"/>
<keyword evidence="3" id="KW-0274">FAD</keyword>
<dbReference type="PANTHER" id="PTHR43429:SF3">
    <property type="entry name" value="NITRITE REDUCTASE [NAD(P)H]"/>
    <property type="match status" value="1"/>
</dbReference>
<dbReference type="InterPro" id="IPR050260">
    <property type="entry name" value="FAD-bd_OxRdtase"/>
</dbReference>
<protein>
    <submittedName>
        <fullName evidence="4">Nitrite reductase probable [NAD(P)H] subunit</fullName>
        <ecNumber evidence="4">1.7.1.4</ecNumber>
    </submittedName>
</protein>
<keyword evidence="4" id="KW-0560">Oxidoreductase</keyword>
<evidence type="ECO:0000256" key="2">
    <source>
        <dbReference type="ARBA" id="ARBA00022630"/>
    </source>
</evidence>
<dbReference type="GO" id="GO:0008942">
    <property type="term" value="F:nitrite reductase [NAD(P)H] activity"/>
    <property type="evidence" value="ECO:0007669"/>
    <property type="project" value="UniProtKB-EC"/>
</dbReference>
<evidence type="ECO:0000256" key="1">
    <source>
        <dbReference type="ARBA" id="ARBA00001974"/>
    </source>
</evidence>
<comment type="cofactor">
    <cofactor evidence="1">
        <name>FAD</name>
        <dbReference type="ChEBI" id="CHEBI:57692"/>
    </cofactor>
</comment>
<organism evidence="4">
    <name type="scientific">hydrothermal vent metagenome</name>
    <dbReference type="NCBI Taxonomy" id="652676"/>
    <lineage>
        <taxon>unclassified sequences</taxon>
        <taxon>metagenomes</taxon>
        <taxon>ecological metagenomes</taxon>
    </lineage>
</organism>
<name>A0A3B0URE8_9ZZZZ</name>
<dbReference type="SUPFAM" id="SSF51905">
    <property type="entry name" value="FAD/NAD(P)-binding domain"/>
    <property type="match status" value="1"/>
</dbReference>
<gene>
    <name evidence="4" type="ORF">MNBD_BACTEROID06-181</name>
</gene>
<dbReference type="EMBL" id="UOES01000304">
    <property type="protein sequence ID" value="VAW27787.1"/>
    <property type="molecule type" value="Genomic_DNA"/>
</dbReference>
<keyword evidence="2" id="KW-0285">Flavoprotein</keyword>
<sequence length="163" mass="18743">TNVENIYALGDCAEIKSPTKGRQPIEAVWYTGRIMGESLAQTLCGTPTPYNPGIWFNSAKFVDLEYQTYGNVPAKIEGELTSIFWSELEPERSLRIVYEKETMKVRGFNTLGLRLRHELCDEWIKTEKTMGFVLSYLEELNFDPEFYKKFASQVTSQFETLTA</sequence>
<dbReference type="PANTHER" id="PTHR43429">
    <property type="entry name" value="PYRIDINE NUCLEOTIDE-DISULFIDE OXIDOREDUCTASE DOMAIN-CONTAINING"/>
    <property type="match status" value="1"/>
</dbReference>
<dbReference type="InterPro" id="IPR036188">
    <property type="entry name" value="FAD/NAD-bd_sf"/>
</dbReference>
<accession>A0A3B0URE8</accession>
<reference evidence="4" key="1">
    <citation type="submission" date="2018-06" db="EMBL/GenBank/DDBJ databases">
        <authorList>
            <person name="Zhirakovskaya E."/>
        </authorList>
    </citation>
    <scope>NUCLEOTIDE SEQUENCE</scope>
</reference>
<feature type="non-terminal residue" evidence="4">
    <location>
        <position position="1"/>
    </location>
</feature>